<feature type="compositionally biased region" description="Basic and acidic residues" evidence="1">
    <location>
        <begin position="122"/>
        <end position="134"/>
    </location>
</feature>
<feature type="region of interest" description="Disordered" evidence="1">
    <location>
        <begin position="63"/>
        <end position="189"/>
    </location>
</feature>
<evidence type="ECO:0000313" key="3">
    <source>
        <dbReference type="Proteomes" id="UP000011135"/>
    </source>
</evidence>
<keyword evidence="3" id="KW-1185">Reference proteome</keyword>
<feature type="compositionally biased region" description="Basic and acidic residues" evidence="1">
    <location>
        <begin position="85"/>
        <end position="96"/>
    </location>
</feature>
<sequence length="189" mass="21946">MSDFQDYLYKKKIDSDAFKKAEPVQWQVWKEIFDQVHPDSFTAQKLYLINPLRRQYPFIGERDAITMKEKPKKPVMKPRAASTESTKEEDRKDQPVKAKPKMAVKPKVKIKPKILPQSGAKPEGEEAVSKEQKPKMTKPKIPMKPKIPLQRENEAEMKLKDTSKEGEKPKMAKPNIKPRPVIKKRPKTD</sequence>
<dbReference type="EMBL" id="AMZN01000069">
    <property type="protein sequence ID" value="ELR69745.1"/>
    <property type="molecule type" value="Genomic_DNA"/>
</dbReference>
<feature type="compositionally biased region" description="Basic residues" evidence="1">
    <location>
        <begin position="180"/>
        <end position="189"/>
    </location>
</feature>
<accession>L8JLT3</accession>
<dbReference type="RefSeq" id="WP_009581918.1">
    <property type="nucleotide sequence ID" value="NZ_AMZN01000069.1"/>
</dbReference>
<organism evidence="2 3">
    <name type="scientific">Fulvivirga imtechensis AK7</name>
    <dbReference type="NCBI Taxonomy" id="1237149"/>
    <lineage>
        <taxon>Bacteria</taxon>
        <taxon>Pseudomonadati</taxon>
        <taxon>Bacteroidota</taxon>
        <taxon>Cytophagia</taxon>
        <taxon>Cytophagales</taxon>
        <taxon>Fulvivirgaceae</taxon>
        <taxon>Fulvivirga</taxon>
    </lineage>
</organism>
<dbReference type="Proteomes" id="UP000011135">
    <property type="component" value="Unassembled WGS sequence"/>
</dbReference>
<comment type="caution">
    <text evidence="2">The sequence shown here is derived from an EMBL/GenBank/DDBJ whole genome shotgun (WGS) entry which is preliminary data.</text>
</comment>
<protein>
    <submittedName>
        <fullName evidence="2">Uncharacterized protein</fullName>
    </submittedName>
</protein>
<dbReference type="eggNOG" id="ENOG5033BC6">
    <property type="taxonomic scope" value="Bacteria"/>
</dbReference>
<evidence type="ECO:0000313" key="2">
    <source>
        <dbReference type="EMBL" id="ELR69745.1"/>
    </source>
</evidence>
<proteinExistence type="predicted"/>
<name>L8JLT3_9BACT</name>
<gene>
    <name evidence="2" type="ORF">C900_04722</name>
</gene>
<dbReference type="STRING" id="1237149.C900_04722"/>
<reference evidence="2 3" key="1">
    <citation type="submission" date="2012-12" db="EMBL/GenBank/DDBJ databases">
        <title>Genome assembly of Fulvivirga imtechensis AK7.</title>
        <authorList>
            <person name="Nupur N."/>
            <person name="Khatri I."/>
            <person name="Kumar R."/>
            <person name="Subramanian S."/>
            <person name="Pinnaka A."/>
        </authorList>
    </citation>
    <scope>NUCLEOTIDE SEQUENCE [LARGE SCALE GENOMIC DNA]</scope>
    <source>
        <strain evidence="2 3">AK7</strain>
    </source>
</reference>
<feature type="compositionally biased region" description="Basic and acidic residues" evidence="1">
    <location>
        <begin position="149"/>
        <end position="170"/>
    </location>
</feature>
<dbReference type="AlphaFoldDB" id="L8JLT3"/>
<dbReference type="OrthoDB" id="853871at2"/>
<feature type="compositionally biased region" description="Basic residues" evidence="1">
    <location>
        <begin position="98"/>
        <end position="112"/>
    </location>
</feature>
<evidence type="ECO:0000256" key="1">
    <source>
        <dbReference type="SAM" id="MobiDB-lite"/>
    </source>
</evidence>